<keyword evidence="1" id="KW-1133">Transmembrane helix</keyword>
<feature type="transmembrane region" description="Helical" evidence="1">
    <location>
        <begin position="169"/>
        <end position="192"/>
    </location>
</feature>
<keyword evidence="1" id="KW-0812">Transmembrane</keyword>
<feature type="transmembrane region" description="Helical" evidence="1">
    <location>
        <begin position="140"/>
        <end position="163"/>
    </location>
</feature>
<gene>
    <name evidence="2" type="ORF">GCM10009749_33970</name>
</gene>
<feature type="transmembrane region" description="Helical" evidence="1">
    <location>
        <begin position="324"/>
        <end position="343"/>
    </location>
</feature>
<accession>A0ABN2MCZ2</accession>
<reference evidence="2 3" key="1">
    <citation type="journal article" date="2019" name="Int. J. Syst. Evol. Microbiol.">
        <title>The Global Catalogue of Microorganisms (GCM) 10K type strain sequencing project: providing services to taxonomists for standard genome sequencing and annotation.</title>
        <authorList>
            <consortium name="The Broad Institute Genomics Platform"/>
            <consortium name="The Broad Institute Genome Sequencing Center for Infectious Disease"/>
            <person name="Wu L."/>
            <person name="Ma J."/>
        </authorList>
    </citation>
    <scope>NUCLEOTIDE SEQUENCE [LARGE SCALE GENOMIC DNA]</scope>
    <source>
        <strain evidence="2 3">JCM 14322</strain>
    </source>
</reference>
<feature type="transmembrane region" description="Helical" evidence="1">
    <location>
        <begin position="23"/>
        <end position="50"/>
    </location>
</feature>
<dbReference type="RefSeq" id="WP_344297773.1">
    <property type="nucleotide sequence ID" value="NZ_BAAANJ010000021.1"/>
</dbReference>
<organism evidence="2 3">
    <name type="scientific">Agromyces neolithicus</name>
    <dbReference type="NCBI Taxonomy" id="269420"/>
    <lineage>
        <taxon>Bacteria</taxon>
        <taxon>Bacillati</taxon>
        <taxon>Actinomycetota</taxon>
        <taxon>Actinomycetes</taxon>
        <taxon>Micrococcales</taxon>
        <taxon>Microbacteriaceae</taxon>
        <taxon>Agromyces</taxon>
    </lineage>
</organism>
<keyword evidence="1" id="KW-0472">Membrane</keyword>
<name>A0ABN2MCZ2_9MICO</name>
<evidence type="ECO:0000256" key="1">
    <source>
        <dbReference type="SAM" id="Phobius"/>
    </source>
</evidence>
<evidence type="ECO:0008006" key="4">
    <source>
        <dbReference type="Google" id="ProtNLM"/>
    </source>
</evidence>
<sequence>MSGFLRGMWLIVTLDLKQRVRGVAWYVLLGVFVLLVTIVTVLTVVASNAWDTGGGAVFSVVVFFVLLLGTLVSPALSGNAINGERDTGTLATTQVTLITTAQLVVGKWLAAWLTALAFLAASVPFLVFGIVLGQITAATILISVLVLAVELAVIAAIGVGLSGVLTRPLFSVVVTYLVVAALSVGTLIAFGLGGASIQSDVRQTTIAVDYEALDENGLPPNGSEVPCLGPQSYEYQTPRFDAVWGFLAANPYVVVADASPITFDEHGSPRDLFGWIAVGVRQAQHAPDLEPVYDECADWKGYNGYVGSDYETPREIYDRSVPSWFVGLAIHLLLGAGALAWAWRRSEVPVRRLPAGSRIA</sequence>
<protein>
    <recommendedName>
        <fullName evidence="4">ABC transporter permease</fullName>
    </recommendedName>
</protein>
<comment type="caution">
    <text evidence="2">The sequence shown here is derived from an EMBL/GenBank/DDBJ whole genome shotgun (WGS) entry which is preliminary data.</text>
</comment>
<feature type="transmembrane region" description="Helical" evidence="1">
    <location>
        <begin position="56"/>
        <end position="76"/>
    </location>
</feature>
<keyword evidence="3" id="KW-1185">Reference proteome</keyword>
<evidence type="ECO:0000313" key="3">
    <source>
        <dbReference type="Proteomes" id="UP001500002"/>
    </source>
</evidence>
<feature type="transmembrane region" description="Helical" evidence="1">
    <location>
        <begin position="111"/>
        <end position="133"/>
    </location>
</feature>
<proteinExistence type="predicted"/>
<evidence type="ECO:0000313" key="2">
    <source>
        <dbReference type="EMBL" id="GAA1820512.1"/>
    </source>
</evidence>
<dbReference type="Proteomes" id="UP001500002">
    <property type="component" value="Unassembled WGS sequence"/>
</dbReference>
<dbReference type="EMBL" id="BAAANJ010000021">
    <property type="protein sequence ID" value="GAA1820512.1"/>
    <property type="molecule type" value="Genomic_DNA"/>
</dbReference>